<proteinExistence type="predicted"/>
<dbReference type="InterPro" id="IPR029058">
    <property type="entry name" value="AB_hydrolase_fold"/>
</dbReference>
<evidence type="ECO:0000259" key="2">
    <source>
        <dbReference type="Pfam" id="PF02171"/>
    </source>
</evidence>
<organism evidence="3 4">
    <name type="scientific">Kingdonia uniflora</name>
    <dbReference type="NCBI Taxonomy" id="39325"/>
    <lineage>
        <taxon>Eukaryota</taxon>
        <taxon>Viridiplantae</taxon>
        <taxon>Streptophyta</taxon>
        <taxon>Embryophyta</taxon>
        <taxon>Tracheophyta</taxon>
        <taxon>Spermatophyta</taxon>
        <taxon>Magnoliopsida</taxon>
        <taxon>Ranunculales</taxon>
        <taxon>Circaeasteraceae</taxon>
        <taxon>Kingdonia</taxon>
    </lineage>
</organism>
<comment type="caution">
    <text evidence="3">The sequence shown here is derived from an EMBL/GenBank/DDBJ whole genome shotgun (WGS) entry which is preliminary data.</text>
</comment>
<dbReference type="GO" id="GO:0006508">
    <property type="term" value="P:proteolysis"/>
    <property type="evidence" value="ECO:0007669"/>
    <property type="project" value="InterPro"/>
</dbReference>
<feature type="compositionally biased region" description="Basic and acidic residues" evidence="1">
    <location>
        <begin position="125"/>
        <end position="134"/>
    </location>
</feature>
<evidence type="ECO:0000313" key="3">
    <source>
        <dbReference type="EMBL" id="KAF6159398.1"/>
    </source>
</evidence>
<dbReference type="SUPFAM" id="SSF53474">
    <property type="entry name" value="alpha/beta-Hydrolases"/>
    <property type="match status" value="1"/>
</dbReference>
<evidence type="ECO:0000256" key="1">
    <source>
        <dbReference type="SAM" id="MobiDB-lite"/>
    </source>
</evidence>
<name>A0A7J7MXH0_9MAGN</name>
<dbReference type="GO" id="GO:0004185">
    <property type="term" value="F:serine-type carboxypeptidase activity"/>
    <property type="evidence" value="ECO:0007669"/>
    <property type="project" value="InterPro"/>
</dbReference>
<dbReference type="AlphaFoldDB" id="A0A7J7MXH0"/>
<dbReference type="SUPFAM" id="SSF53098">
    <property type="entry name" value="Ribonuclease H-like"/>
    <property type="match status" value="1"/>
</dbReference>
<dbReference type="InterPro" id="IPR003165">
    <property type="entry name" value="Piwi"/>
</dbReference>
<reference evidence="3 4" key="1">
    <citation type="journal article" date="2020" name="IScience">
        <title>Genome Sequencing of the Endangered Kingdonia uniflora (Circaeasteraceae, Ranunculales) Reveals Potential Mechanisms of Evolutionary Specialization.</title>
        <authorList>
            <person name="Sun Y."/>
            <person name="Deng T."/>
            <person name="Zhang A."/>
            <person name="Moore M.J."/>
            <person name="Landis J.B."/>
            <person name="Lin N."/>
            <person name="Zhang H."/>
            <person name="Zhang X."/>
            <person name="Huang J."/>
            <person name="Zhang X."/>
            <person name="Sun H."/>
            <person name="Wang H."/>
        </authorList>
    </citation>
    <scope>NUCLEOTIDE SEQUENCE [LARGE SCALE GENOMIC DNA]</scope>
    <source>
        <strain evidence="3">TB1705</strain>
        <tissue evidence="3">Leaf</tissue>
    </source>
</reference>
<dbReference type="EMBL" id="JACGCM010001193">
    <property type="protein sequence ID" value="KAF6159398.1"/>
    <property type="molecule type" value="Genomic_DNA"/>
</dbReference>
<feature type="compositionally biased region" description="Acidic residues" evidence="1">
    <location>
        <begin position="135"/>
        <end position="146"/>
    </location>
</feature>
<accession>A0A7J7MXH0</accession>
<sequence>MEPTPNIRYQRKLEEKQQRVNVRAMVLRANVGSQRRCQGLSGGIIRNNRALSMRLIDEDDDDELNEPNTSGPIEVNSDVEELQIAIDVLLAIVEPDVCTSKRSRHRVHIVKNSNEEEEEDEERGEEVGVKPSGDERDEGEEEESGEGENYGVQGADSLRDASAYLETGEEGKYDDDQMLKSCSIKTDSKFTQVKGRVLLDPKKIVEPTRVNDQHLTNILLKINGNLGGLNLMLTTEHDLNIPVISKASTMILGMDVSHGSPGQADVPSNSTVGGWTQGYDRLTYKSVRGVGYKVPLHRPPLALIHVKAVLSGTVMPTLP</sequence>
<keyword evidence="4" id="KW-1185">Reference proteome</keyword>
<evidence type="ECO:0000313" key="4">
    <source>
        <dbReference type="Proteomes" id="UP000541444"/>
    </source>
</evidence>
<feature type="region of interest" description="Disordered" evidence="1">
    <location>
        <begin position="103"/>
        <end position="157"/>
    </location>
</feature>
<gene>
    <name evidence="3" type="ORF">GIB67_032169</name>
</gene>
<dbReference type="GO" id="GO:0003676">
    <property type="term" value="F:nucleic acid binding"/>
    <property type="evidence" value="ECO:0007669"/>
    <property type="project" value="InterPro"/>
</dbReference>
<protein>
    <recommendedName>
        <fullName evidence="2">Piwi domain-containing protein</fullName>
    </recommendedName>
</protein>
<dbReference type="InterPro" id="IPR012337">
    <property type="entry name" value="RNaseH-like_sf"/>
</dbReference>
<dbReference type="OrthoDB" id="1745906at2759"/>
<feature type="compositionally biased region" description="Acidic residues" evidence="1">
    <location>
        <begin position="115"/>
        <end position="124"/>
    </location>
</feature>
<dbReference type="Proteomes" id="UP000541444">
    <property type="component" value="Unassembled WGS sequence"/>
</dbReference>
<feature type="domain" description="Piwi" evidence="2">
    <location>
        <begin position="206"/>
        <end position="278"/>
    </location>
</feature>
<dbReference type="Pfam" id="PF02171">
    <property type="entry name" value="Piwi"/>
    <property type="match status" value="1"/>
</dbReference>
<dbReference type="PANTHER" id="PTHR22891">
    <property type="entry name" value="EUKARYOTIC TRANSLATION INITIATION FACTOR 2C"/>
    <property type="match status" value="1"/>
</dbReference>